<feature type="transmembrane region" description="Helical" evidence="5">
    <location>
        <begin position="227"/>
        <end position="257"/>
    </location>
</feature>
<proteinExistence type="predicted"/>
<keyword evidence="3 5" id="KW-1133">Transmembrane helix</keyword>
<comment type="subcellular location">
    <subcellularLocation>
        <location evidence="1">Membrane</location>
        <topology evidence="1">Multi-pass membrane protein</topology>
    </subcellularLocation>
</comment>
<feature type="transmembrane region" description="Helical" evidence="5">
    <location>
        <begin position="21"/>
        <end position="41"/>
    </location>
</feature>
<evidence type="ECO:0000259" key="6">
    <source>
        <dbReference type="Pfam" id="PF12698"/>
    </source>
</evidence>
<dbReference type="EMBL" id="UOEL01000001">
    <property type="protein sequence ID" value="VAW09796.1"/>
    <property type="molecule type" value="Genomic_DNA"/>
</dbReference>
<evidence type="ECO:0000313" key="7">
    <source>
        <dbReference type="EMBL" id="VAW09796.1"/>
    </source>
</evidence>
<evidence type="ECO:0000256" key="1">
    <source>
        <dbReference type="ARBA" id="ARBA00004141"/>
    </source>
</evidence>
<dbReference type="PANTHER" id="PTHR43471">
    <property type="entry name" value="ABC TRANSPORTER PERMEASE"/>
    <property type="match status" value="1"/>
</dbReference>
<feature type="transmembrane region" description="Helical" evidence="5">
    <location>
        <begin position="315"/>
        <end position="342"/>
    </location>
</feature>
<dbReference type="PANTHER" id="PTHR43471:SF3">
    <property type="entry name" value="ABC TRANSPORTER PERMEASE PROTEIN NATB"/>
    <property type="match status" value="1"/>
</dbReference>
<dbReference type="Pfam" id="PF12698">
    <property type="entry name" value="ABC2_membrane_3"/>
    <property type="match status" value="1"/>
</dbReference>
<protein>
    <recommendedName>
        <fullName evidence="6">ABC-2 type transporter transmembrane domain-containing protein</fullName>
    </recommendedName>
</protein>
<dbReference type="GO" id="GO:0016020">
    <property type="term" value="C:membrane"/>
    <property type="evidence" value="ECO:0007669"/>
    <property type="project" value="UniProtKB-SubCell"/>
</dbReference>
<name>A0A3B0TRY9_9ZZZZ</name>
<accession>A0A3B0TRY9</accession>
<evidence type="ECO:0000256" key="3">
    <source>
        <dbReference type="ARBA" id="ARBA00022989"/>
    </source>
</evidence>
<evidence type="ECO:0000256" key="2">
    <source>
        <dbReference type="ARBA" id="ARBA00022692"/>
    </source>
</evidence>
<gene>
    <name evidence="7" type="ORF">MNBD_BACTEROID03-1450</name>
</gene>
<dbReference type="InterPro" id="IPR013525">
    <property type="entry name" value="ABC2_TM"/>
</dbReference>
<dbReference type="GO" id="GO:0140359">
    <property type="term" value="F:ABC-type transporter activity"/>
    <property type="evidence" value="ECO:0007669"/>
    <property type="project" value="InterPro"/>
</dbReference>
<organism evidence="7">
    <name type="scientific">hydrothermal vent metagenome</name>
    <dbReference type="NCBI Taxonomy" id="652676"/>
    <lineage>
        <taxon>unclassified sequences</taxon>
        <taxon>metagenomes</taxon>
        <taxon>ecological metagenomes</taxon>
    </lineage>
</organism>
<feature type="transmembrane region" description="Helical" evidence="5">
    <location>
        <begin position="277"/>
        <end position="303"/>
    </location>
</feature>
<feature type="domain" description="ABC-2 type transporter transmembrane" evidence="6">
    <location>
        <begin position="30"/>
        <end position="381"/>
    </location>
</feature>
<reference evidence="7" key="1">
    <citation type="submission" date="2018-06" db="EMBL/GenBank/DDBJ databases">
        <authorList>
            <person name="Zhirakovskaya E."/>
        </authorList>
    </citation>
    <scope>NUCLEOTIDE SEQUENCE</scope>
</reference>
<keyword evidence="2 5" id="KW-0812">Transmembrane</keyword>
<feature type="transmembrane region" description="Helical" evidence="5">
    <location>
        <begin position="362"/>
        <end position="381"/>
    </location>
</feature>
<evidence type="ECO:0000256" key="5">
    <source>
        <dbReference type="SAM" id="Phobius"/>
    </source>
</evidence>
<dbReference type="AlphaFoldDB" id="A0A3B0TRY9"/>
<sequence length="392" mass="43594">MRDLMIIIKKEFTELLRDRKTIINSIVLPTLLVPIIMFGAIKVAQMISESEQQKKVKIGLINAPDDFRKLVVSDTLNEITTYDESIDFKTLIDDETIQTAVVFPSDWKTRMDSLSTSEIKIYRNGTKDNVNGRITKMMATYNSFIKEKRIAQLKISADKLIPFQENYIEVGEQKELIGKRIGGLIPYLFILTMWGGCLLAGIDLVTGEKERKTIETTLSLPISKFTVLFGKTVVASLLGFLPAVLNLIGLIVGLKFIDGIPDTFKMAINEMLNFQSISLILLLLIPFSLFLAGLIIALVANATTFKEAQSKATPIIMLIIIPLVLAMMPGIELTWATVFVPVLNIGLGVKEIMAGTIDMTQYAAILISLILFSVGAIYISYKKFSDENAILK</sequence>
<feature type="transmembrane region" description="Helical" evidence="5">
    <location>
        <begin position="184"/>
        <end position="206"/>
    </location>
</feature>
<evidence type="ECO:0000256" key="4">
    <source>
        <dbReference type="ARBA" id="ARBA00023136"/>
    </source>
</evidence>
<keyword evidence="4 5" id="KW-0472">Membrane</keyword>